<dbReference type="FunFam" id="3.30.420.100:FF:000002">
    <property type="entry name" value="60S ribosomal protein L5"/>
    <property type="match status" value="1"/>
</dbReference>
<dbReference type="STRING" id="1151754.M9M8I1"/>
<comment type="subcellular location">
    <subcellularLocation>
        <location evidence="1">Cytoplasm</location>
    </subcellularLocation>
</comment>
<evidence type="ECO:0000256" key="3">
    <source>
        <dbReference type="ARBA" id="ARBA00022490"/>
    </source>
</evidence>
<evidence type="ECO:0000256" key="5">
    <source>
        <dbReference type="ARBA" id="ARBA00023274"/>
    </source>
</evidence>
<evidence type="ECO:0000313" key="8">
    <source>
        <dbReference type="Proteomes" id="UP000011976"/>
    </source>
</evidence>
<dbReference type="GO" id="GO:0022625">
    <property type="term" value="C:cytosolic large ribosomal subunit"/>
    <property type="evidence" value="ECO:0007669"/>
    <property type="project" value="TreeGrafter"/>
</dbReference>
<dbReference type="Pfam" id="PF14204">
    <property type="entry name" value="Ribosomal_L18_c"/>
    <property type="match status" value="1"/>
</dbReference>
<feature type="domain" description="Large ribosomal subunit protein uL18 C-terminal eukaryotes" evidence="6">
    <location>
        <begin position="373"/>
        <end position="429"/>
    </location>
</feature>
<dbReference type="GO" id="GO:0008097">
    <property type="term" value="F:5S rRNA binding"/>
    <property type="evidence" value="ECO:0007669"/>
    <property type="project" value="InterPro"/>
</dbReference>
<reference evidence="8" key="1">
    <citation type="journal article" date="2013" name="Genome Announc.">
        <title>Genome sequence of the basidiomycetous yeast Pseudozyma antarctica T-34, a producer of the glycolipid biosurfactants mannosylerythritol lipids.</title>
        <authorList>
            <person name="Morita T."/>
            <person name="Koike H."/>
            <person name="Koyama Y."/>
            <person name="Hagiwara H."/>
            <person name="Ito E."/>
            <person name="Fukuoka T."/>
            <person name="Imura T."/>
            <person name="Machida M."/>
            <person name="Kitamoto D."/>
        </authorList>
    </citation>
    <scope>NUCLEOTIDE SEQUENCE [LARGE SCALE GENOMIC DNA]</scope>
    <source>
        <strain evidence="8">T-34</strain>
    </source>
</reference>
<name>M9M8I1_PSEA3</name>
<dbReference type="SUPFAM" id="SSF53137">
    <property type="entry name" value="Translational machinery components"/>
    <property type="match status" value="1"/>
</dbReference>
<keyword evidence="3" id="KW-0963">Cytoplasm</keyword>
<dbReference type="PANTHER" id="PTHR23410:SF12">
    <property type="entry name" value="LARGE RIBOSOMAL SUBUNIT PROTEIN UL18"/>
    <property type="match status" value="1"/>
</dbReference>
<evidence type="ECO:0000256" key="4">
    <source>
        <dbReference type="ARBA" id="ARBA00022980"/>
    </source>
</evidence>
<proteinExistence type="inferred from homology"/>
<dbReference type="HAMAP" id="MF_01337_A">
    <property type="entry name" value="Ribosomal_uL18_A"/>
    <property type="match status" value="1"/>
</dbReference>
<protein>
    <submittedName>
        <fullName evidence="7">60S ribosomal protein L5</fullName>
    </submittedName>
</protein>
<comment type="similarity">
    <text evidence="2">Belongs to the universal ribosomal protein uL18 family.</text>
</comment>
<dbReference type="Proteomes" id="UP000011976">
    <property type="component" value="Unassembled WGS sequence"/>
</dbReference>
<dbReference type="InterPro" id="IPR005485">
    <property type="entry name" value="Rbsml_uL18_euk_arch"/>
</dbReference>
<keyword evidence="4 7" id="KW-0689">Ribosomal protein</keyword>
<dbReference type="EMBL" id="DF196793">
    <property type="protein sequence ID" value="GAC77690.1"/>
    <property type="molecule type" value="Genomic_DNA"/>
</dbReference>
<dbReference type="GO" id="GO:0003735">
    <property type="term" value="F:structural constituent of ribosome"/>
    <property type="evidence" value="ECO:0007669"/>
    <property type="project" value="InterPro"/>
</dbReference>
<dbReference type="PRINTS" id="PR00058">
    <property type="entry name" value="RIBOSOMALL5"/>
</dbReference>
<sequence>MSRARPRIVLTRNGEQDADVVERMIVISKRFLSRQTSVVERTANMILAIFQAALCHWAPDSDPSCSLAALATLDDPSASTNSELAGGELSWAAALAASAKAADARAGHVRRQPGWALGVPSPGSNWARAHQPQESKMPFVKTVKSSAYFSRYQVKYRRRREGRTDYYARKRLVSQAKNKYNAPKYRLVVRFSNRYVTCQIVHAKIAGDYVLTQASSKELPRYGVKTGLANWTAAYATGLLVARRALTILGLADKYEGVTEPDGEMAEVESLGDDEPRPFKCFLDVGLKRTSTGSRVFGALKGASDGGIFIPHSEKRFPGYDPEAKELDAELLRSYIYGGHVAEYMESLEEEDDERFKKQFSTALEQEVGSEDLEDMWTEAFEKIREDPSFTASDKSKDWAAESKKYKATKLTYEQRKAKIADKIAAFKAGAEL</sequence>
<evidence type="ECO:0000313" key="7">
    <source>
        <dbReference type="EMBL" id="GAC77690.1"/>
    </source>
</evidence>
<dbReference type="Gene3D" id="3.30.420.100">
    <property type="match status" value="1"/>
</dbReference>
<gene>
    <name evidence="7" type="ORF">PANT_27c00074</name>
</gene>
<organism evidence="7 8">
    <name type="scientific">Pseudozyma antarctica (strain T-34)</name>
    <name type="common">Yeast</name>
    <name type="synonym">Candida antarctica</name>
    <dbReference type="NCBI Taxonomy" id="1151754"/>
    <lineage>
        <taxon>Eukaryota</taxon>
        <taxon>Fungi</taxon>
        <taxon>Dikarya</taxon>
        <taxon>Basidiomycota</taxon>
        <taxon>Ustilaginomycotina</taxon>
        <taxon>Ustilaginomycetes</taxon>
        <taxon>Ustilaginales</taxon>
        <taxon>Ustilaginaceae</taxon>
        <taxon>Moesziomyces</taxon>
    </lineage>
</organism>
<dbReference type="CDD" id="cd00432">
    <property type="entry name" value="Ribosomal_L18_L5e"/>
    <property type="match status" value="1"/>
</dbReference>
<dbReference type="GO" id="GO:0006412">
    <property type="term" value="P:translation"/>
    <property type="evidence" value="ECO:0007669"/>
    <property type="project" value="InterPro"/>
</dbReference>
<dbReference type="InterPro" id="IPR057268">
    <property type="entry name" value="Ribosomal_L18"/>
</dbReference>
<accession>M9M8I1</accession>
<dbReference type="InterPro" id="IPR025607">
    <property type="entry name" value="Ribosomal_uL18_C_euk"/>
</dbReference>
<dbReference type="Pfam" id="PF17144">
    <property type="entry name" value="Ribosomal_L5e"/>
    <property type="match status" value="1"/>
</dbReference>
<evidence type="ECO:0000256" key="2">
    <source>
        <dbReference type="ARBA" id="ARBA00007116"/>
    </source>
</evidence>
<evidence type="ECO:0000256" key="1">
    <source>
        <dbReference type="ARBA" id="ARBA00004496"/>
    </source>
</evidence>
<dbReference type="PANTHER" id="PTHR23410">
    <property type="entry name" value="RIBOSOMAL PROTEIN L5-RELATED"/>
    <property type="match status" value="1"/>
</dbReference>
<dbReference type="AlphaFoldDB" id="M9M8I1"/>
<evidence type="ECO:0000259" key="6">
    <source>
        <dbReference type="Pfam" id="PF14204"/>
    </source>
</evidence>
<dbReference type="OrthoDB" id="1618453at2759"/>
<keyword evidence="5" id="KW-0687">Ribonucleoprotein</keyword>
<dbReference type="GO" id="GO:0000027">
    <property type="term" value="P:ribosomal large subunit assembly"/>
    <property type="evidence" value="ECO:0007669"/>
    <property type="project" value="TreeGrafter"/>
</dbReference>